<reference evidence="1 2" key="1">
    <citation type="submission" date="2022-09" db="EMBL/GenBank/DDBJ databases">
        <authorList>
            <person name="Palmer J.M."/>
        </authorList>
    </citation>
    <scope>NUCLEOTIDE SEQUENCE [LARGE SCALE GENOMIC DNA]</scope>
    <source>
        <strain evidence="1 2">DSM 7382</strain>
    </source>
</reference>
<sequence>MSHEWKKPNSRFNPANINVTIVEIKHEPDRYDIRGGAKTAEHVDILGSSELNELILRVAGGQGDRIPDRYPEFN</sequence>
<proteinExistence type="predicted"/>
<name>A0AAW0FPL8_9APHY</name>
<evidence type="ECO:0000313" key="1">
    <source>
        <dbReference type="EMBL" id="KAK7682993.1"/>
    </source>
</evidence>
<dbReference type="GO" id="GO:0016746">
    <property type="term" value="F:acyltransferase activity"/>
    <property type="evidence" value="ECO:0007669"/>
    <property type="project" value="UniProtKB-KW"/>
</dbReference>
<dbReference type="AlphaFoldDB" id="A0AAW0FPL8"/>
<keyword evidence="2" id="KW-1185">Reference proteome</keyword>
<keyword evidence="1" id="KW-0012">Acyltransferase</keyword>
<comment type="caution">
    <text evidence="1">The sequence shown here is derived from an EMBL/GenBank/DDBJ whole genome shotgun (WGS) entry which is preliminary data.</text>
</comment>
<keyword evidence="1" id="KW-0808">Transferase</keyword>
<evidence type="ECO:0000313" key="2">
    <source>
        <dbReference type="Proteomes" id="UP001385951"/>
    </source>
</evidence>
<protein>
    <submittedName>
        <fullName evidence="1">Phospholipid:diacylglycerol acyltransferase</fullName>
    </submittedName>
</protein>
<gene>
    <name evidence="1" type="primary">LRO1</name>
    <name evidence="1" type="ORF">QCA50_014026</name>
</gene>
<organism evidence="1 2">
    <name type="scientific">Cerrena zonata</name>
    <dbReference type="NCBI Taxonomy" id="2478898"/>
    <lineage>
        <taxon>Eukaryota</taxon>
        <taxon>Fungi</taxon>
        <taxon>Dikarya</taxon>
        <taxon>Basidiomycota</taxon>
        <taxon>Agaricomycotina</taxon>
        <taxon>Agaricomycetes</taxon>
        <taxon>Polyporales</taxon>
        <taxon>Cerrenaceae</taxon>
        <taxon>Cerrena</taxon>
    </lineage>
</organism>
<dbReference type="EMBL" id="JASBNA010000033">
    <property type="protein sequence ID" value="KAK7682993.1"/>
    <property type="molecule type" value="Genomic_DNA"/>
</dbReference>
<accession>A0AAW0FPL8</accession>
<dbReference type="Proteomes" id="UP001385951">
    <property type="component" value="Unassembled WGS sequence"/>
</dbReference>